<evidence type="ECO:0000259" key="2">
    <source>
        <dbReference type="Pfam" id="PF05729"/>
    </source>
</evidence>
<dbReference type="PROSITE" id="PS50005">
    <property type="entry name" value="TPR"/>
    <property type="match status" value="1"/>
</dbReference>
<dbReference type="Gene3D" id="3.40.50.300">
    <property type="entry name" value="P-loop containing nucleotide triphosphate hydrolases"/>
    <property type="match status" value="1"/>
</dbReference>
<dbReference type="EMBL" id="JAAOAK010000401">
    <property type="protein sequence ID" value="KAF5667724.1"/>
    <property type="molecule type" value="Genomic_DNA"/>
</dbReference>
<keyword evidence="4" id="KW-1185">Reference proteome</keyword>
<dbReference type="SUPFAM" id="SSF48452">
    <property type="entry name" value="TPR-like"/>
    <property type="match status" value="1"/>
</dbReference>
<proteinExistence type="predicted"/>
<gene>
    <name evidence="3" type="ORF">FDENT_12032</name>
</gene>
<dbReference type="Proteomes" id="UP000562682">
    <property type="component" value="Unassembled WGS sequence"/>
</dbReference>
<organism evidence="3 4">
    <name type="scientific">Fusarium denticulatum</name>
    <dbReference type="NCBI Taxonomy" id="48507"/>
    <lineage>
        <taxon>Eukaryota</taxon>
        <taxon>Fungi</taxon>
        <taxon>Dikarya</taxon>
        <taxon>Ascomycota</taxon>
        <taxon>Pezizomycotina</taxon>
        <taxon>Sordariomycetes</taxon>
        <taxon>Hypocreomycetidae</taxon>
        <taxon>Hypocreales</taxon>
        <taxon>Nectriaceae</taxon>
        <taxon>Fusarium</taxon>
        <taxon>Fusarium fujikuroi species complex</taxon>
    </lineage>
</organism>
<reference evidence="3 4" key="1">
    <citation type="submission" date="2020-05" db="EMBL/GenBank/DDBJ databases">
        <title>Identification and distribution of gene clusters putatively required for synthesis of sphingolipid metabolism inhibitors in phylogenetically diverse species of the filamentous fungus Fusarium.</title>
        <authorList>
            <person name="Kim H.-S."/>
            <person name="Busman M."/>
            <person name="Brown D.W."/>
            <person name="Divon H."/>
            <person name="Uhlig S."/>
            <person name="Proctor R.H."/>
        </authorList>
    </citation>
    <scope>NUCLEOTIDE SEQUENCE [LARGE SCALE GENOMIC DNA]</scope>
    <source>
        <strain evidence="3 4">NRRL 25311</strain>
    </source>
</reference>
<dbReference type="InterPro" id="IPR019734">
    <property type="entry name" value="TPR_rpt"/>
</dbReference>
<keyword evidence="1" id="KW-0802">TPR repeat</keyword>
<dbReference type="PANTHER" id="PTHR35205">
    <property type="entry name" value="NB-ARC AND TPR DOMAIN PROTEIN"/>
    <property type="match status" value="1"/>
</dbReference>
<dbReference type="Pfam" id="PF05729">
    <property type="entry name" value="NACHT"/>
    <property type="match status" value="1"/>
</dbReference>
<evidence type="ECO:0000313" key="4">
    <source>
        <dbReference type="Proteomes" id="UP000562682"/>
    </source>
</evidence>
<accession>A0A8H5TEP7</accession>
<evidence type="ECO:0000313" key="3">
    <source>
        <dbReference type="EMBL" id="KAF5667724.1"/>
    </source>
</evidence>
<dbReference type="AlphaFoldDB" id="A0A8H5TEP7"/>
<dbReference type="InterPro" id="IPR011990">
    <property type="entry name" value="TPR-like_helical_dom_sf"/>
</dbReference>
<dbReference type="SUPFAM" id="SSF52540">
    <property type="entry name" value="P-loop containing nucleoside triphosphate hydrolases"/>
    <property type="match status" value="1"/>
</dbReference>
<dbReference type="InterPro" id="IPR027417">
    <property type="entry name" value="P-loop_NTPase"/>
</dbReference>
<dbReference type="PRINTS" id="PR00364">
    <property type="entry name" value="DISEASERSIST"/>
</dbReference>
<dbReference type="Gene3D" id="1.25.40.10">
    <property type="entry name" value="Tetratricopeptide repeat domain"/>
    <property type="match status" value="1"/>
</dbReference>
<name>A0A8H5TEP7_9HYPO</name>
<feature type="repeat" description="TPR" evidence="1">
    <location>
        <begin position="636"/>
        <end position="669"/>
    </location>
</feature>
<sequence>MTSTFDFNKEWELSMERQRKRLGKKSKRIQSVPYDKFKKSLTESRDKHNRAPTTVVLQKLQPLFDQLHNFVNAITSIVQSSPELTGFIWGAIQAVLTTMIQMLPAVTMLPSASEKLFEVPFLRNPHFTERDTEVELVRTSFTKPKLLQDTHSTICLLQGLGGVGKTTIALEYAFKYRAEYDFVFWIPAQTELDVLNTATTLARKLQIGVQYLETQQQPRSRADVFLSWLQTLEKPWLLIFDNIEELSTVMPIWPRNGQGHILLTSQNSNLARFCSSNIAVSPLDSSAGSRLFLAYRTVAQNSLSPPTPNSKLSGNTGHHEKAELIATELSGNPLAITAVAGLLSSMSLEEILNTLKRYSSFSKILPPGASPTLVQYDSPFGATWDKAQNKLDPSSRLLLKTLAMLSPTGLTEEIVLSGDQNTNLSLFGLESVAQYHSVVSDMRSHHLVQRQGSGGTAYLLLHALLQKHFLTHLEKNPEELLDVFKRAYRLISNMFPKQSPLQTPQNDLWDKRELYTPHIKSLCVVFNNNRRSLLPVGIAFAELLGDSTSYFWERSFYKEGYETSDAAEALCDTLGNDYASEKANIYAISGAIRQGHGISQRRRCIETWGKALKFRHVHLQAKIPYMTTDEDIVCWGNAWNDLGCIYVDLGSYAEAFDFFMLAWEIRKASPLCQQRYNHFPESPMNVAIALAGMGRHQEAIDLMSETTRNTDKAFTDHNCAVVQTAHFALVSILVSAGRYDDAFSEARAVHERRNNIFGLARIIFKQLGREIDASKYFMEAEKTLAAMESQYGIGQTKLDNWNSDEAFDMLVSMTAGRSTLGQTIRVEDVATSPLRRLCRRLLEEFRKEGDKSPSNLCSLFNVEYDNDWQLWNNGVR</sequence>
<dbReference type="PANTHER" id="PTHR35205:SF1">
    <property type="entry name" value="ZU5 DOMAIN-CONTAINING PROTEIN"/>
    <property type="match status" value="1"/>
</dbReference>
<evidence type="ECO:0000256" key="1">
    <source>
        <dbReference type="PROSITE-ProRule" id="PRU00339"/>
    </source>
</evidence>
<dbReference type="InterPro" id="IPR007111">
    <property type="entry name" value="NACHT_NTPase"/>
</dbReference>
<feature type="domain" description="NACHT" evidence="2">
    <location>
        <begin position="154"/>
        <end position="287"/>
    </location>
</feature>
<comment type="caution">
    <text evidence="3">The sequence shown here is derived from an EMBL/GenBank/DDBJ whole genome shotgun (WGS) entry which is preliminary data.</text>
</comment>
<protein>
    <submittedName>
        <fullName evidence="3">Tetratricopeptide-like helical</fullName>
    </submittedName>
</protein>
<dbReference type="GO" id="GO:0043531">
    <property type="term" value="F:ADP binding"/>
    <property type="evidence" value="ECO:0007669"/>
    <property type="project" value="InterPro"/>
</dbReference>